<name>A0A2K1P8J7_9BACT</name>
<accession>A0A2K1P8J7</accession>
<dbReference type="EMBL" id="AZRM01000040">
    <property type="protein sequence ID" value="PNR99125.1"/>
    <property type="molecule type" value="Genomic_DNA"/>
</dbReference>
<keyword evidence="3" id="KW-1185">Reference proteome</keyword>
<feature type="region of interest" description="Disordered" evidence="1">
    <location>
        <begin position="1"/>
        <end position="42"/>
    </location>
</feature>
<evidence type="ECO:0000313" key="2">
    <source>
        <dbReference type="EMBL" id="PNR99125.1"/>
    </source>
</evidence>
<comment type="caution">
    <text evidence="2">The sequence shown here is derived from an EMBL/GenBank/DDBJ whole genome shotgun (WGS) entry which is preliminary data.</text>
</comment>
<organism evidence="2 3">
    <name type="scientific">Petrotoga miotherma DSM 10691</name>
    <dbReference type="NCBI Taxonomy" id="1434326"/>
    <lineage>
        <taxon>Bacteria</taxon>
        <taxon>Thermotogati</taxon>
        <taxon>Thermotogota</taxon>
        <taxon>Thermotogae</taxon>
        <taxon>Petrotogales</taxon>
        <taxon>Petrotogaceae</taxon>
        <taxon>Petrotoga</taxon>
    </lineage>
</organism>
<evidence type="ECO:0000256" key="1">
    <source>
        <dbReference type="SAM" id="MobiDB-lite"/>
    </source>
</evidence>
<dbReference type="AlphaFoldDB" id="A0A2K1P8J7"/>
<dbReference type="Proteomes" id="UP000236199">
    <property type="component" value="Unassembled WGS sequence"/>
</dbReference>
<protein>
    <submittedName>
        <fullName evidence="2">Uncharacterized protein</fullName>
    </submittedName>
</protein>
<reference evidence="2 3" key="1">
    <citation type="submission" date="2013-12" db="EMBL/GenBank/DDBJ databases">
        <title>Comparative genomics of Petrotoga isolates.</title>
        <authorList>
            <person name="Nesbo C.L."/>
            <person name="Charchuk R."/>
            <person name="Chow K."/>
        </authorList>
    </citation>
    <scope>NUCLEOTIDE SEQUENCE [LARGE SCALE GENOMIC DNA]</scope>
    <source>
        <strain evidence="2 3">DSM 10691</strain>
    </source>
</reference>
<evidence type="ECO:0000313" key="3">
    <source>
        <dbReference type="Proteomes" id="UP000236199"/>
    </source>
</evidence>
<proteinExistence type="predicted"/>
<sequence>MKPYRGNPYVRNFRGGGGNRVKVNLNGHETGNGGYSQGEPKATTPLLYSTRGANTSFRVSKDITVNYLPLKR</sequence>
<gene>
    <name evidence="2" type="ORF">X928_08115</name>
</gene>